<dbReference type="RefSeq" id="WP_386196811.1">
    <property type="nucleotide sequence ID" value="NZ_JBHSBC010000057.1"/>
</dbReference>
<comment type="caution">
    <text evidence="1">The sequence shown here is derived from an EMBL/GenBank/DDBJ whole genome shotgun (WGS) entry which is preliminary data.</text>
</comment>
<sequence>MVGHPVRTVAARPAKGRGPGVLGRTTLCRLAEALAWHDEILHRSRY</sequence>
<proteinExistence type="predicted"/>
<evidence type="ECO:0000313" key="1">
    <source>
        <dbReference type="EMBL" id="MFC3986512.1"/>
    </source>
</evidence>
<dbReference type="EMBL" id="JBHSBC010000057">
    <property type="protein sequence ID" value="MFC3986512.1"/>
    <property type="molecule type" value="Genomic_DNA"/>
</dbReference>
<evidence type="ECO:0000313" key="2">
    <source>
        <dbReference type="Proteomes" id="UP001595698"/>
    </source>
</evidence>
<name>A0ABV8FH04_9ACTN</name>
<accession>A0ABV8FH04</accession>
<keyword evidence="2" id="KW-1185">Reference proteome</keyword>
<gene>
    <name evidence="1" type="ORF">ACFOYY_40715</name>
</gene>
<protein>
    <submittedName>
        <fullName evidence="1">Uncharacterized protein</fullName>
    </submittedName>
</protein>
<dbReference type="Proteomes" id="UP001595698">
    <property type="component" value="Unassembled WGS sequence"/>
</dbReference>
<organism evidence="1 2">
    <name type="scientific">Streptosporangium jomthongense</name>
    <dbReference type="NCBI Taxonomy" id="1193683"/>
    <lineage>
        <taxon>Bacteria</taxon>
        <taxon>Bacillati</taxon>
        <taxon>Actinomycetota</taxon>
        <taxon>Actinomycetes</taxon>
        <taxon>Streptosporangiales</taxon>
        <taxon>Streptosporangiaceae</taxon>
        <taxon>Streptosporangium</taxon>
    </lineage>
</organism>
<reference evidence="2" key="1">
    <citation type="journal article" date="2019" name="Int. J. Syst. Evol. Microbiol.">
        <title>The Global Catalogue of Microorganisms (GCM) 10K type strain sequencing project: providing services to taxonomists for standard genome sequencing and annotation.</title>
        <authorList>
            <consortium name="The Broad Institute Genomics Platform"/>
            <consortium name="The Broad Institute Genome Sequencing Center for Infectious Disease"/>
            <person name="Wu L."/>
            <person name="Ma J."/>
        </authorList>
    </citation>
    <scope>NUCLEOTIDE SEQUENCE [LARGE SCALE GENOMIC DNA]</scope>
    <source>
        <strain evidence="2">TBRC 7912</strain>
    </source>
</reference>